<comment type="catalytic activity">
    <reaction evidence="5 6">
        <text>O-phospho-L-threonyl-[protein] + H2O = L-threonyl-[protein] + phosphate</text>
        <dbReference type="Rhea" id="RHEA:47004"/>
        <dbReference type="Rhea" id="RHEA-COMP:11060"/>
        <dbReference type="Rhea" id="RHEA-COMP:11605"/>
        <dbReference type="ChEBI" id="CHEBI:15377"/>
        <dbReference type="ChEBI" id="CHEBI:30013"/>
        <dbReference type="ChEBI" id="CHEBI:43474"/>
        <dbReference type="ChEBI" id="CHEBI:61977"/>
        <dbReference type="EC" id="3.1.3.16"/>
    </reaction>
</comment>
<dbReference type="EMBL" id="ML220112">
    <property type="protein sequence ID" value="TGZ85596.1"/>
    <property type="molecule type" value="Genomic_DNA"/>
</dbReference>
<dbReference type="InterPro" id="IPR023214">
    <property type="entry name" value="HAD_sf"/>
</dbReference>
<dbReference type="Proteomes" id="UP000298138">
    <property type="component" value="Unassembled WGS sequence"/>
</dbReference>
<gene>
    <name evidence="10" type="ORF">EX30DRAFT_368675</name>
</gene>
<comment type="subcellular location">
    <subcellularLocation>
        <location evidence="1 6">Nucleus</location>
    </subcellularLocation>
</comment>
<evidence type="ECO:0000256" key="5">
    <source>
        <dbReference type="ARBA" id="ARBA00048336"/>
    </source>
</evidence>
<dbReference type="PANTHER" id="PTHR23081">
    <property type="entry name" value="RNA POLYMERASE II CTD PHOSPHATASE"/>
    <property type="match status" value="1"/>
</dbReference>
<feature type="domain" description="FCP1 homology" evidence="9">
    <location>
        <begin position="143"/>
        <end position="319"/>
    </location>
</feature>
<dbReference type="STRING" id="341454.A0A4S2N8P2"/>
<feature type="compositionally biased region" description="Polar residues" evidence="7">
    <location>
        <begin position="436"/>
        <end position="449"/>
    </location>
</feature>
<dbReference type="AlphaFoldDB" id="A0A4S2N8P2"/>
<dbReference type="PANTHER" id="PTHR23081:SF36">
    <property type="entry name" value="RNA POLYMERASE II SUBUNIT A C-TERMINAL DOMAIN PHOSPHATASE"/>
    <property type="match status" value="1"/>
</dbReference>
<feature type="region of interest" description="Disordered" evidence="7">
    <location>
        <begin position="487"/>
        <end position="512"/>
    </location>
</feature>
<dbReference type="GO" id="GO:0005634">
    <property type="term" value="C:nucleus"/>
    <property type="evidence" value="ECO:0007669"/>
    <property type="project" value="UniProtKB-SubCell"/>
</dbReference>
<proteinExistence type="predicted"/>
<dbReference type="InterPro" id="IPR039189">
    <property type="entry name" value="Fcp1"/>
</dbReference>
<dbReference type="SMART" id="SM00292">
    <property type="entry name" value="BRCT"/>
    <property type="match status" value="1"/>
</dbReference>
<keyword evidence="11" id="KW-1185">Reference proteome</keyword>
<evidence type="ECO:0000256" key="1">
    <source>
        <dbReference type="ARBA" id="ARBA00004123"/>
    </source>
</evidence>
<comment type="function">
    <text evidence="6">This promotes the activity of RNA polymerase II.</text>
</comment>
<keyword evidence="3 6" id="KW-0539">Nucleus</keyword>
<dbReference type="NCBIfam" id="TIGR02250">
    <property type="entry name" value="FCP1_euk"/>
    <property type="match status" value="1"/>
</dbReference>
<dbReference type="Pfam" id="PF00533">
    <property type="entry name" value="BRCT"/>
    <property type="match status" value="1"/>
</dbReference>
<evidence type="ECO:0000256" key="2">
    <source>
        <dbReference type="ARBA" id="ARBA00022801"/>
    </source>
</evidence>
<feature type="compositionally biased region" description="Basic and acidic residues" evidence="7">
    <location>
        <begin position="709"/>
        <end position="727"/>
    </location>
</feature>
<feature type="region of interest" description="Disordered" evidence="7">
    <location>
        <begin position="409"/>
        <end position="449"/>
    </location>
</feature>
<evidence type="ECO:0000259" key="9">
    <source>
        <dbReference type="PROSITE" id="PS50969"/>
    </source>
</evidence>
<feature type="region of interest" description="Disordered" evidence="7">
    <location>
        <begin position="699"/>
        <end position="832"/>
    </location>
</feature>
<feature type="compositionally biased region" description="Basic and acidic residues" evidence="7">
    <location>
        <begin position="789"/>
        <end position="813"/>
    </location>
</feature>
<feature type="compositionally biased region" description="Polar residues" evidence="7">
    <location>
        <begin position="747"/>
        <end position="756"/>
    </location>
</feature>
<evidence type="ECO:0000313" key="11">
    <source>
        <dbReference type="Proteomes" id="UP000298138"/>
    </source>
</evidence>
<feature type="compositionally biased region" description="Acidic residues" evidence="7">
    <location>
        <begin position="648"/>
        <end position="666"/>
    </location>
</feature>
<dbReference type="SMART" id="SM00577">
    <property type="entry name" value="CPDc"/>
    <property type="match status" value="1"/>
</dbReference>
<dbReference type="EC" id="3.1.3.16" evidence="6"/>
<dbReference type="InParanoid" id="A0A4S2N8P2"/>
<evidence type="ECO:0000256" key="4">
    <source>
        <dbReference type="ARBA" id="ARBA00047761"/>
    </source>
</evidence>
<dbReference type="FunCoup" id="A0A4S2N8P2">
    <property type="interactions" value="811"/>
</dbReference>
<dbReference type="SUPFAM" id="SSF56784">
    <property type="entry name" value="HAD-like"/>
    <property type="match status" value="1"/>
</dbReference>
<accession>A0A4S2N8P2</accession>
<evidence type="ECO:0000259" key="8">
    <source>
        <dbReference type="PROSITE" id="PS50172"/>
    </source>
</evidence>
<protein>
    <recommendedName>
        <fullName evidence="6">RNA polymerase II subunit A C-terminal domain phosphatase</fullName>
        <ecNumber evidence="6">3.1.3.16</ecNumber>
    </recommendedName>
</protein>
<feature type="compositionally biased region" description="Basic and acidic residues" evidence="7">
    <location>
        <begin position="771"/>
        <end position="780"/>
    </location>
</feature>
<dbReference type="Pfam" id="PF03031">
    <property type="entry name" value="NIF"/>
    <property type="match status" value="1"/>
</dbReference>
<dbReference type="InterPro" id="IPR001357">
    <property type="entry name" value="BRCT_dom"/>
</dbReference>
<dbReference type="InterPro" id="IPR004274">
    <property type="entry name" value="FCP1_dom"/>
</dbReference>
<dbReference type="OrthoDB" id="10249888at2759"/>
<dbReference type="Gene3D" id="3.40.50.10190">
    <property type="entry name" value="BRCT domain"/>
    <property type="match status" value="1"/>
</dbReference>
<dbReference type="GO" id="GO:0008420">
    <property type="term" value="F:RNA polymerase II CTD heptapeptide repeat phosphatase activity"/>
    <property type="evidence" value="ECO:0007669"/>
    <property type="project" value="UniProtKB-UniRule"/>
</dbReference>
<feature type="compositionally biased region" description="Acidic residues" evidence="7">
    <location>
        <begin position="735"/>
        <end position="744"/>
    </location>
</feature>
<name>A0A4S2N8P2_9PEZI</name>
<dbReference type="CDD" id="cd17729">
    <property type="entry name" value="BRCT_CTDP1"/>
    <property type="match status" value="1"/>
</dbReference>
<evidence type="ECO:0000313" key="10">
    <source>
        <dbReference type="EMBL" id="TGZ85596.1"/>
    </source>
</evidence>
<dbReference type="InterPro" id="IPR011947">
    <property type="entry name" value="FCP1_euk"/>
</dbReference>
<feature type="compositionally biased region" description="Basic and acidic residues" evidence="7">
    <location>
        <begin position="823"/>
        <end position="832"/>
    </location>
</feature>
<dbReference type="PROSITE" id="PS50969">
    <property type="entry name" value="FCP1"/>
    <property type="match status" value="1"/>
</dbReference>
<feature type="region of interest" description="Disordered" evidence="7">
    <location>
        <begin position="648"/>
        <end position="684"/>
    </location>
</feature>
<evidence type="ECO:0000256" key="6">
    <source>
        <dbReference type="RuleBase" id="RU366066"/>
    </source>
</evidence>
<dbReference type="CDD" id="cd07521">
    <property type="entry name" value="HAD_FCP1-like"/>
    <property type="match status" value="1"/>
</dbReference>
<evidence type="ECO:0000256" key="3">
    <source>
        <dbReference type="ARBA" id="ARBA00023242"/>
    </source>
</evidence>
<evidence type="ECO:0000256" key="7">
    <source>
        <dbReference type="SAM" id="MobiDB-lite"/>
    </source>
</evidence>
<dbReference type="Gene3D" id="3.40.50.1000">
    <property type="entry name" value="HAD superfamily/HAD-like"/>
    <property type="match status" value="1"/>
</dbReference>
<dbReference type="SUPFAM" id="SSF52113">
    <property type="entry name" value="BRCT domain"/>
    <property type="match status" value="1"/>
</dbReference>
<keyword evidence="2 6" id="KW-0378">Hydrolase</keyword>
<dbReference type="InterPro" id="IPR036412">
    <property type="entry name" value="HAD-like_sf"/>
</dbReference>
<feature type="compositionally biased region" description="Basic and acidic residues" evidence="7">
    <location>
        <begin position="409"/>
        <end position="430"/>
    </location>
</feature>
<organism evidence="10 11">
    <name type="scientific">Ascodesmis nigricans</name>
    <dbReference type="NCBI Taxonomy" id="341454"/>
    <lineage>
        <taxon>Eukaryota</taxon>
        <taxon>Fungi</taxon>
        <taxon>Dikarya</taxon>
        <taxon>Ascomycota</taxon>
        <taxon>Pezizomycotina</taxon>
        <taxon>Pezizomycetes</taxon>
        <taxon>Pezizales</taxon>
        <taxon>Ascodesmidaceae</taxon>
        <taxon>Ascodesmis</taxon>
    </lineage>
</organism>
<feature type="domain" description="BRCT" evidence="8">
    <location>
        <begin position="526"/>
        <end position="619"/>
    </location>
</feature>
<feature type="compositionally biased region" description="Acidic residues" evidence="7">
    <location>
        <begin position="699"/>
        <end position="708"/>
    </location>
</feature>
<comment type="catalytic activity">
    <reaction evidence="4 6">
        <text>O-phospho-L-seryl-[protein] + H2O = L-seryl-[protein] + phosphate</text>
        <dbReference type="Rhea" id="RHEA:20629"/>
        <dbReference type="Rhea" id="RHEA-COMP:9863"/>
        <dbReference type="Rhea" id="RHEA-COMP:11604"/>
        <dbReference type="ChEBI" id="CHEBI:15377"/>
        <dbReference type="ChEBI" id="CHEBI:29999"/>
        <dbReference type="ChEBI" id="CHEBI:43474"/>
        <dbReference type="ChEBI" id="CHEBI:83421"/>
        <dbReference type="EC" id="3.1.3.16"/>
    </reaction>
</comment>
<sequence length="832" mass="93408">MIIKFPRTLPFPVIITKLLKAPADDVERLQPLLYYTYRAKVTEMPEFGVEETVEREFTEQFDAPEEGTFVRWLVSVGAQVESSSVGICEVEEVCSHDVQFAGLKDYNSGPERAMIQIAHDNTGLKVSENEAKRLEETSKRRLLRDRKLSLVVDLDQTIIHATVDPTVGEWKDDPYCINHESVKDVQAFKLDEDISGGRGTWYYVKMRPGLQQFLKAIAQLYELHIYTMGTRAYAMCVKKIVDPDGTIFGERVLSRDESGSMTQKSLQRLFPVDTKMVVIIDDRGDVWKWCDNLVKVKPYDFFVGIGDINSMFLPKRQDFPPTSVPGVTPTTSTETVPPALESVPIEKKEEIEEELAEEMAETEAFSEATAVAAPPISTLDALVTMSGSDNRELITDQAEQLEKAIEAQKEQRPLAKMQEEQDKLDEKAAEQGHMADSSNDTASEGGTQKHSVLHDNDQELFHLQKHLTAIHHNFFEVYDRDKKIGKDRVSQLKDSKRNPRKRSAPDDPDGLDLSAVPDVARIMPTMKQETFKGVVLVFSGVIPLNADLRFADIAIWARSFGAVVTDVITPRVTHVVAARQRTAKVRQAARFPQIKIVTLEWLTDSISHWQREPEDNYLVVVHESDRNPAASPNGDKNDPYVLNMLSSEDEDSEDASDDEDDEDYDSEFMSSQPADPVDDHLDMSNVGWKDVDEEFAEFFGDEDFDSDTESVRSGRSTRSERTDVDLAKRKRAELSDADDPDADGSELPSSQESIESATVGEGSRLAKRQKIARERAEEGSALKVVEGADANKEEDQDELDARSLEEDLERGLLEMDDEEEVEAEKKAADGAT</sequence>
<dbReference type="PROSITE" id="PS50172">
    <property type="entry name" value="BRCT"/>
    <property type="match status" value="1"/>
</dbReference>
<dbReference type="InterPro" id="IPR036420">
    <property type="entry name" value="BRCT_dom_sf"/>
</dbReference>
<feature type="compositionally biased region" description="Basic and acidic residues" evidence="7">
    <location>
        <begin position="487"/>
        <end position="497"/>
    </location>
</feature>
<reference evidence="10 11" key="1">
    <citation type="submission" date="2019-04" db="EMBL/GenBank/DDBJ databases">
        <title>Comparative genomics and transcriptomics to analyze fruiting body development in filamentous ascomycetes.</title>
        <authorList>
            <consortium name="DOE Joint Genome Institute"/>
            <person name="Lutkenhaus R."/>
            <person name="Traeger S."/>
            <person name="Breuer J."/>
            <person name="Kuo A."/>
            <person name="Lipzen A."/>
            <person name="Pangilinan J."/>
            <person name="Dilworth D."/>
            <person name="Sandor L."/>
            <person name="Poggeler S."/>
            <person name="Barry K."/>
            <person name="Grigoriev I.V."/>
            <person name="Nowrousian M."/>
        </authorList>
    </citation>
    <scope>NUCLEOTIDE SEQUENCE [LARGE SCALE GENOMIC DNA]</scope>
    <source>
        <strain evidence="10 11">CBS 389.68</strain>
    </source>
</reference>